<sequence>MFVELRGSGLALLDVPVEHGFLHGLTCEWEPRGFGLPPLGVPAVQDSPQDAVERGPDALADAGPFEVGPMPPDVPGWQGESSTGLFRQGSRFALGRTLTEPDPLPGKPTTARIVRRGVLAAVATA</sequence>
<organism evidence="2 3">
    <name type="scientific">Actinomadura chibensis</name>
    <dbReference type="NCBI Taxonomy" id="392828"/>
    <lineage>
        <taxon>Bacteria</taxon>
        <taxon>Bacillati</taxon>
        <taxon>Actinomycetota</taxon>
        <taxon>Actinomycetes</taxon>
        <taxon>Streptosporangiales</taxon>
        <taxon>Thermomonosporaceae</taxon>
        <taxon>Actinomadura</taxon>
    </lineage>
</organism>
<dbReference type="RefSeq" id="WP_148344149.1">
    <property type="nucleotide sequence ID" value="NZ_VSFG01000001.1"/>
</dbReference>
<accession>A0A5D0NY68</accession>
<gene>
    <name evidence="2" type="ORF">FXF69_08275</name>
</gene>
<proteinExistence type="predicted"/>
<comment type="caution">
    <text evidence="2">The sequence shown here is derived from an EMBL/GenBank/DDBJ whole genome shotgun (WGS) entry which is preliminary data.</text>
</comment>
<dbReference type="Proteomes" id="UP000323380">
    <property type="component" value="Unassembled WGS sequence"/>
</dbReference>
<evidence type="ECO:0000313" key="3">
    <source>
        <dbReference type="Proteomes" id="UP000323380"/>
    </source>
</evidence>
<reference evidence="2 3" key="1">
    <citation type="submission" date="2019-08" db="EMBL/GenBank/DDBJ databases">
        <title>Actinomadura sp. nov. CYP1-5 isolated from mountain soil.</title>
        <authorList>
            <person name="Songsumanus A."/>
            <person name="Kuncharoen N."/>
            <person name="Kudo T."/>
            <person name="Yuki M."/>
            <person name="Igarashi Y."/>
            <person name="Tanasupawat S."/>
        </authorList>
    </citation>
    <scope>NUCLEOTIDE SEQUENCE [LARGE SCALE GENOMIC DNA]</scope>
    <source>
        <strain evidence="2 3">JCM 14158</strain>
    </source>
</reference>
<protein>
    <submittedName>
        <fullName evidence="2">Uncharacterized protein</fullName>
    </submittedName>
</protein>
<name>A0A5D0NY68_9ACTN</name>
<feature type="region of interest" description="Disordered" evidence="1">
    <location>
        <begin position="41"/>
        <end position="82"/>
    </location>
</feature>
<evidence type="ECO:0000256" key="1">
    <source>
        <dbReference type="SAM" id="MobiDB-lite"/>
    </source>
</evidence>
<keyword evidence="3" id="KW-1185">Reference proteome</keyword>
<dbReference type="EMBL" id="VSFG01000001">
    <property type="protein sequence ID" value="TYB49118.1"/>
    <property type="molecule type" value="Genomic_DNA"/>
</dbReference>
<dbReference type="AlphaFoldDB" id="A0A5D0NY68"/>
<evidence type="ECO:0000313" key="2">
    <source>
        <dbReference type="EMBL" id="TYB49118.1"/>
    </source>
</evidence>